<proteinExistence type="predicted"/>
<evidence type="ECO:0000313" key="1">
    <source>
        <dbReference type="EnsemblMetazoa" id="CJA31015.1"/>
    </source>
</evidence>
<accession>A0A8R1I941</accession>
<dbReference type="EnsemblMetazoa" id="CJA31015.1">
    <property type="protein sequence ID" value="CJA31015.1"/>
    <property type="gene ID" value="WBGene00206862"/>
</dbReference>
<dbReference type="AlphaFoldDB" id="A0A8R1I941"/>
<reference evidence="2" key="1">
    <citation type="submission" date="2010-08" db="EMBL/GenBank/DDBJ databases">
        <authorList>
            <consortium name="Caenorhabditis japonica Sequencing Consortium"/>
            <person name="Wilson R.K."/>
        </authorList>
    </citation>
    <scope>NUCLEOTIDE SEQUENCE [LARGE SCALE GENOMIC DNA]</scope>
    <source>
        <strain evidence="2">DF5081</strain>
    </source>
</reference>
<organism evidence="1 2">
    <name type="scientific">Caenorhabditis japonica</name>
    <dbReference type="NCBI Taxonomy" id="281687"/>
    <lineage>
        <taxon>Eukaryota</taxon>
        <taxon>Metazoa</taxon>
        <taxon>Ecdysozoa</taxon>
        <taxon>Nematoda</taxon>
        <taxon>Chromadorea</taxon>
        <taxon>Rhabditida</taxon>
        <taxon>Rhabditina</taxon>
        <taxon>Rhabditomorpha</taxon>
        <taxon>Rhabditoidea</taxon>
        <taxon>Rhabditidae</taxon>
        <taxon>Peloderinae</taxon>
        <taxon>Caenorhabditis</taxon>
    </lineage>
</organism>
<dbReference type="Proteomes" id="UP000005237">
    <property type="component" value="Unassembled WGS sequence"/>
</dbReference>
<name>A0A8R1I941_CAEJA</name>
<evidence type="ECO:0000313" key="2">
    <source>
        <dbReference type="Proteomes" id="UP000005237"/>
    </source>
</evidence>
<protein>
    <submittedName>
        <fullName evidence="1">Uncharacterized protein</fullName>
    </submittedName>
</protein>
<sequence length="85" mass="9906">MCLPTFCKKNFTTTRTRTLVLKSTAERQIHLAIEPSVRERAKTGKVARQGTQKRNFEKRTCENKVFGEEWMAMEKEKVEKNSKGK</sequence>
<keyword evidence="2" id="KW-1185">Reference proteome</keyword>
<reference evidence="1" key="2">
    <citation type="submission" date="2022-06" db="UniProtKB">
        <authorList>
            <consortium name="EnsemblMetazoa"/>
        </authorList>
    </citation>
    <scope>IDENTIFICATION</scope>
    <source>
        <strain evidence="1">DF5081</strain>
    </source>
</reference>